<accession>A0A516PUA2</accession>
<dbReference type="Proteomes" id="UP000319263">
    <property type="component" value="Chromosome"/>
</dbReference>
<proteinExistence type="predicted"/>
<dbReference type="EMBL" id="CP041692">
    <property type="protein sequence ID" value="QDP94722.1"/>
    <property type="molecule type" value="Genomic_DNA"/>
</dbReference>
<evidence type="ECO:0000313" key="2">
    <source>
        <dbReference type="Proteomes" id="UP000319263"/>
    </source>
</evidence>
<dbReference type="AlphaFoldDB" id="A0A516PUA2"/>
<name>A0A516PUA2_9ACTN</name>
<dbReference type="RefSeq" id="WP_143984711.1">
    <property type="nucleotide sequence ID" value="NZ_CP041692.1"/>
</dbReference>
<protein>
    <submittedName>
        <fullName evidence="1">Uncharacterized protein</fullName>
    </submittedName>
</protein>
<dbReference type="KEGG" id="mik:FOE78_01245"/>
<reference evidence="1 2" key="1">
    <citation type="submission" date="2019-07" db="EMBL/GenBank/DDBJ databases">
        <title>Microlunatus dokdonensis sp. nov. isolated from the rhizospheric soil of the wild plant Elymus tsukushiensis.</title>
        <authorList>
            <person name="Ghim S.-Y."/>
            <person name="Hwang Y.-J."/>
            <person name="Son J.-S."/>
            <person name="Shin J.-H."/>
        </authorList>
    </citation>
    <scope>NUCLEOTIDE SEQUENCE [LARGE SCALE GENOMIC DNA]</scope>
    <source>
        <strain evidence="1 2">KUDC0627</strain>
    </source>
</reference>
<evidence type="ECO:0000313" key="1">
    <source>
        <dbReference type="EMBL" id="QDP94722.1"/>
    </source>
</evidence>
<keyword evidence="2" id="KW-1185">Reference proteome</keyword>
<dbReference type="OrthoDB" id="3254362at2"/>
<organism evidence="1 2">
    <name type="scientific">Microlunatus elymi</name>
    <dbReference type="NCBI Taxonomy" id="2596828"/>
    <lineage>
        <taxon>Bacteria</taxon>
        <taxon>Bacillati</taxon>
        <taxon>Actinomycetota</taxon>
        <taxon>Actinomycetes</taxon>
        <taxon>Propionibacteriales</taxon>
        <taxon>Propionibacteriaceae</taxon>
        <taxon>Microlunatus</taxon>
    </lineage>
</organism>
<sequence>MARADDAARRAELAAGARRAEAARAQQLIDDFVAATNSAGIAAEPLRARLLSGQQVKTDRAGWYLRRDHSIAIGTDGGYYQLVVPGGLAERLRGVRLQPSPPPMVVGRGGKDGETGDLKFFLDKRLAEG</sequence>
<gene>
    <name evidence="1" type="ORF">FOE78_01245</name>
</gene>